<comment type="caution">
    <text evidence="1">The sequence shown here is derived from an EMBL/GenBank/DDBJ whole genome shotgun (WGS) entry which is preliminary data.</text>
</comment>
<dbReference type="EMBL" id="JACGWT010000004">
    <property type="protein sequence ID" value="MBA8794986.1"/>
    <property type="molecule type" value="Genomic_DNA"/>
</dbReference>
<dbReference type="Proteomes" id="UP000523079">
    <property type="component" value="Unassembled WGS sequence"/>
</dbReference>
<protein>
    <submittedName>
        <fullName evidence="1">Putative HhH-GPD family protein</fullName>
    </submittedName>
</protein>
<keyword evidence="2" id="KW-1185">Reference proteome</keyword>
<gene>
    <name evidence="1" type="ORF">FHX74_002614</name>
</gene>
<reference evidence="1 2" key="1">
    <citation type="submission" date="2020-07" db="EMBL/GenBank/DDBJ databases">
        <title>Sequencing the genomes of 1000 actinobacteria strains.</title>
        <authorList>
            <person name="Klenk H.-P."/>
        </authorList>
    </citation>
    <scope>NUCLEOTIDE SEQUENCE [LARGE SCALE GENOMIC DNA]</scope>
    <source>
        <strain evidence="1 2">DSM 100723</strain>
    </source>
</reference>
<dbReference type="GO" id="GO:0003824">
    <property type="term" value="F:catalytic activity"/>
    <property type="evidence" value="ECO:0007669"/>
    <property type="project" value="InterPro"/>
</dbReference>
<dbReference type="RefSeq" id="WP_182560607.1">
    <property type="nucleotide sequence ID" value="NZ_JACGWT010000004.1"/>
</dbReference>
<evidence type="ECO:0000313" key="2">
    <source>
        <dbReference type="Proteomes" id="UP000523079"/>
    </source>
</evidence>
<proteinExistence type="predicted"/>
<dbReference type="InterPro" id="IPR017658">
    <property type="entry name" value="HhH-GPD_base_excis"/>
</dbReference>
<dbReference type="NCBIfam" id="TIGR03252">
    <property type="entry name" value="HhH-GPD-type base excision DNA repair protein"/>
    <property type="match status" value="1"/>
</dbReference>
<dbReference type="SUPFAM" id="SSF48150">
    <property type="entry name" value="DNA-glycosylase"/>
    <property type="match status" value="1"/>
</dbReference>
<sequence length="194" mass="20607">MTPTVHLTGDERVDDLLSSDPNALLIGMVLDQQVPMEKAFSGPRVIADRMGGRFDVGAIAAMPVDDFVAVCSERPAVHRFPGSMGKRVHEVCRALVDDWDGDASRLWGSAGTGAELKKLISDLPGFGPAKAAIMVALLGKRYGVTPEGWREAAGDFGESGVFRSVADVVDQTSLQKVRETKKAVKAQARAAADG</sequence>
<evidence type="ECO:0000313" key="1">
    <source>
        <dbReference type="EMBL" id="MBA8794986.1"/>
    </source>
</evidence>
<dbReference type="GO" id="GO:0006281">
    <property type="term" value="P:DNA repair"/>
    <property type="evidence" value="ECO:0007669"/>
    <property type="project" value="InterPro"/>
</dbReference>
<organism evidence="1 2">
    <name type="scientific">Microlunatus kandeliicorticis</name>
    <dbReference type="NCBI Taxonomy" id="1759536"/>
    <lineage>
        <taxon>Bacteria</taxon>
        <taxon>Bacillati</taxon>
        <taxon>Actinomycetota</taxon>
        <taxon>Actinomycetes</taxon>
        <taxon>Propionibacteriales</taxon>
        <taxon>Propionibacteriaceae</taxon>
        <taxon>Microlunatus</taxon>
    </lineage>
</organism>
<dbReference type="InterPro" id="IPR011257">
    <property type="entry name" value="DNA_glycosylase"/>
</dbReference>
<name>A0A7W3P6F1_9ACTN</name>
<dbReference type="AlphaFoldDB" id="A0A7W3P6F1"/>
<accession>A0A7W3P6F1</accession>